<dbReference type="GO" id="GO:0003735">
    <property type="term" value="F:structural constituent of ribosome"/>
    <property type="evidence" value="ECO:0007669"/>
    <property type="project" value="InterPro"/>
</dbReference>
<dbReference type="Gene3D" id="3.90.79.10">
    <property type="entry name" value="Nucleoside Triphosphate Pyrophosphohydrolase"/>
    <property type="match status" value="1"/>
</dbReference>
<keyword evidence="5" id="KW-0496">Mitochondrion</keyword>
<dbReference type="GO" id="GO:0005743">
    <property type="term" value="C:mitochondrial inner membrane"/>
    <property type="evidence" value="ECO:0007669"/>
    <property type="project" value="UniProtKB-ARBA"/>
</dbReference>
<dbReference type="PANTHER" id="PTHR13124:SF12">
    <property type="entry name" value="LARGE RIBOSOMAL SUBUNIT PROTEIN ML46"/>
    <property type="match status" value="1"/>
</dbReference>
<evidence type="ECO:0000256" key="8">
    <source>
        <dbReference type="ARBA" id="ARBA00035534"/>
    </source>
</evidence>
<protein>
    <recommendedName>
        <fullName evidence="7">Large ribosomal subunit protein mL46</fullName>
    </recommendedName>
    <alternativeName>
        <fullName evidence="8">39S ribosomal protein L46, mitochondrial</fullName>
    </alternativeName>
</protein>
<evidence type="ECO:0000256" key="5">
    <source>
        <dbReference type="ARBA" id="ARBA00023128"/>
    </source>
</evidence>
<evidence type="ECO:0000256" key="3">
    <source>
        <dbReference type="ARBA" id="ARBA00022946"/>
    </source>
</evidence>
<dbReference type="InterPro" id="IPR033650">
    <property type="entry name" value="Ribosomal_mL46_NUDIX"/>
</dbReference>
<dbReference type="InterPro" id="IPR021757">
    <property type="entry name" value="Ribosomal_mL46_N"/>
</dbReference>
<dbReference type="AlphaFoldDB" id="A0A6H5GPE5"/>
<dbReference type="Proteomes" id="UP000479000">
    <property type="component" value="Unassembled WGS sequence"/>
</dbReference>
<proteinExistence type="inferred from homology"/>
<dbReference type="PANTHER" id="PTHR13124">
    <property type="entry name" value="39S RIBOSOMAL PROTEIN L46, MITOCHONDRIAL PRECURSOR-RELATED"/>
    <property type="match status" value="1"/>
</dbReference>
<comment type="similarity">
    <text evidence="2">Belongs to the mitochondrion-specific ribosomal protein mL46 family.</text>
</comment>
<keyword evidence="11" id="KW-1185">Reference proteome</keyword>
<dbReference type="CDD" id="cd04661">
    <property type="entry name" value="NUDIX_MRP_L46"/>
    <property type="match status" value="1"/>
</dbReference>
<evidence type="ECO:0000313" key="11">
    <source>
        <dbReference type="Proteomes" id="UP000479000"/>
    </source>
</evidence>
<evidence type="ECO:0000256" key="1">
    <source>
        <dbReference type="ARBA" id="ARBA00004173"/>
    </source>
</evidence>
<keyword evidence="6" id="KW-0687">Ribonucleoprotein</keyword>
<evidence type="ECO:0000256" key="4">
    <source>
        <dbReference type="ARBA" id="ARBA00022980"/>
    </source>
</evidence>
<dbReference type="FunFam" id="3.90.79.10:FF:000018">
    <property type="entry name" value="39S ribosomal protein L46, mitochondrial"/>
    <property type="match status" value="1"/>
</dbReference>
<organism evidence="10 11">
    <name type="scientific">Nesidiocoris tenuis</name>
    <dbReference type="NCBI Taxonomy" id="355587"/>
    <lineage>
        <taxon>Eukaryota</taxon>
        <taxon>Metazoa</taxon>
        <taxon>Ecdysozoa</taxon>
        <taxon>Arthropoda</taxon>
        <taxon>Hexapoda</taxon>
        <taxon>Insecta</taxon>
        <taxon>Pterygota</taxon>
        <taxon>Neoptera</taxon>
        <taxon>Paraneoptera</taxon>
        <taxon>Hemiptera</taxon>
        <taxon>Heteroptera</taxon>
        <taxon>Panheteroptera</taxon>
        <taxon>Cimicomorpha</taxon>
        <taxon>Miridae</taxon>
        <taxon>Dicyphina</taxon>
        <taxon>Nesidiocoris</taxon>
    </lineage>
</organism>
<name>A0A6H5GPE5_9HEMI</name>
<accession>A0A6H5GPE5</accession>
<dbReference type="OrthoDB" id="194611at2759"/>
<keyword evidence="4" id="KW-0689">Ribosomal protein</keyword>
<evidence type="ECO:0000256" key="6">
    <source>
        <dbReference type="ARBA" id="ARBA00023274"/>
    </source>
</evidence>
<dbReference type="Pfam" id="PF11788">
    <property type="entry name" value="MRP-L46"/>
    <property type="match status" value="1"/>
</dbReference>
<comment type="subcellular location">
    <subcellularLocation>
        <location evidence="1">Mitochondrion</location>
    </subcellularLocation>
</comment>
<keyword evidence="3" id="KW-0809">Transit peptide</keyword>
<feature type="domain" description="Large ribosomal subunit protein mL46 N-terminal" evidence="9">
    <location>
        <begin position="27"/>
        <end position="88"/>
    </location>
</feature>
<evidence type="ECO:0000259" key="9">
    <source>
        <dbReference type="Pfam" id="PF11788"/>
    </source>
</evidence>
<evidence type="ECO:0000256" key="2">
    <source>
        <dbReference type="ARBA" id="ARBA00009070"/>
    </source>
</evidence>
<dbReference type="GO" id="GO:0005762">
    <property type="term" value="C:mitochondrial large ribosomal subunit"/>
    <property type="evidence" value="ECO:0007669"/>
    <property type="project" value="TreeGrafter"/>
</dbReference>
<evidence type="ECO:0000256" key="7">
    <source>
        <dbReference type="ARBA" id="ARBA00035190"/>
    </source>
</evidence>
<evidence type="ECO:0000313" key="10">
    <source>
        <dbReference type="EMBL" id="CAB0005696.1"/>
    </source>
</evidence>
<dbReference type="EMBL" id="CADCXU010016587">
    <property type="protein sequence ID" value="CAB0005696.1"/>
    <property type="molecule type" value="Genomic_DNA"/>
</dbReference>
<gene>
    <name evidence="10" type="ORF">NTEN_LOCUS11173</name>
</gene>
<sequence length="260" mass="30577">MFSLARKFLNRPSNIFHRSSSTSSEKWDIISAVSLERLPVVTRELKDVERRFFEMLNRHEKENSHRSDFELRVEADKKRALELEKGANLDLDSLPQQTSNDFLDACSEEFKKFKFSKRLENAQIENDRSSLKRAKDRRLLLIVKDQIDEKSIWLLPHKKYQNEPSLRETAEMALREKCGPNLRAKFLGNAPAGFYKYKYPKSRRNETVGAKVFFFKAQLVDGNVDEKLCPEFQWATRNELGNLHEDYRKSVTAFLIDEEH</sequence>
<reference evidence="10 11" key="1">
    <citation type="submission" date="2020-02" db="EMBL/GenBank/DDBJ databases">
        <authorList>
            <person name="Ferguson B K."/>
        </authorList>
    </citation>
    <scope>NUCLEOTIDE SEQUENCE [LARGE SCALE GENOMIC DNA]</scope>
</reference>
<dbReference type="InterPro" id="IPR040008">
    <property type="entry name" value="Ribosomal_mL46"/>
</dbReference>